<keyword evidence="2" id="KW-1185">Reference proteome</keyword>
<dbReference type="HOGENOM" id="CLU_2401342_0_0_1"/>
<organism evidence="2">
    <name type="scientific">Verticillium alfalfae (strain VaMs.102 / ATCC MYA-4576 / FGSC 10136)</name>
    <name type="common">Verticillium wilt of alfalfa</name>
    <name type="synonym">Verticillium albo-atrum</name>
    <dbReference type="NCBI Taxonomy" id="526221"/>
    <lineage>
        <taxon>Eukaryota</taxon>
        <taxon>Fungi</taxon>
        <taxon>Dikarya</taxon>
        <taxon>Ascomycota</taxon>
        <taxon>Pezizomycotina</taxon>
        <taxon>Sordariomycetes</taxon>
        <taxon>Hypocreomycetidae</taxon>
        <taxon>Glomerellales</taxon>
        <taxon>Plectosphaerellaceae</taxon>
        <taxon>Verticillium</taxon>
    </lineage>
</organism>
<evidence type="ECO:0000313" key="1">
    <source>
        <dbReference type="EMBL" id="EEY22955.1"/>
    </source>
</evidence>
<dbReference type="RefSeq" id="XP_003000570.1">
    <property type="nucleotide sequence ID" value="XM_003000524.1"/>
</dbReference>
<dbReference type="AlphaFoldDB" id="C9SVZ0"/>
<sequence>MSPLVAGLSTMWFTTNSAPTQSGTQKARTEFHAIARSMTKPSLWTTRTPALHQGVLCHQTVVRAPVACRILEDVGHAASAREVTMCCDGVVIR</sequence>
<accession>C9SVZ0</accession>
<evidence type="ECO:0000313" key="2">
    <source>
        <dbReference type="Proteomes" id="UP000008698"/>
    </source>
</evidence>
<gene>
    <name evidence="1" type="ORF">VDBG_09065</name>
</gene>
<name>C9SVZ0_VERA1</name>
<proteinExistence type="predicted"/>
<dbReference type="KEGG" id="val:VDBG_09065"/>
<reference evidence="2" key="1">
    <citation type="journal article" date="2011" name="PLoS Pathog.">
        <title>Comparative genomics yields insights into niche adaptation of plant vascular wilt pathogens.</title>
        <authorList>
            <person name="Klosterman S.J."/>
            <person name="Subbarao K.V."/>
            <person name="Kang S."/>
            <person name="Veronese P."/>
            <person name="Gold S.E."/>
            <person name="Thomma B.P.H.J."/>
            <person name="Chen Z."/>
            <person name="Henrissat B."/>
            <person name="Lee Y.-H."/>
            <person name="Park J."/>
            <person name="Garcia-Pedrajas M.D."/>
            <person name="Barbara D.J."/>
            <person name="Anchieta A."/>
            <person name="de Jonge R."/>
            <person name="Santhanam P."/>
            <person name="Maruthachalam K."/>
            <person name="Atallah Z."/>
            <person name="Amyotte S.G."/>
            <person name="Paz Z."/>
            <person name="Inderbitzin P."/>
            <person name="Hayes R.J."/>
            <person name="Heiman D.I."/>
            <person name="Young S."/>
            <person name="Zeng Q."/>
            <person name="Engels R."/>
            <person name="Galagan J."/>
            <person name="Cuomo C.A."/>
            <person name="Dobinson K.F."/>
            <person name="Ma L.-J."/>
        </authorList>
    </citation>
    <scope>NUCLEOTIDE SEQUENCE [LARGE SCALE GENOMIC DNA]</scope>
    <source>
        <strain evidence="2">VaMs.102 / ATCC MYA-4576 / FGSC 10136</strain>
    </source>
</reference>
<dbReference type="EMBL" id="DS985227">
    <property type="protein sequence ID" value="EEY22955.1"/>
    <property type="molecule type" value="Genomic_DNA"/>
</dbReference>
<dbReference type="Proteomes" id="UP000008698">
    <property type="component" value="Unassembled WGS sequence"/>
</dbReference>
<protein>
    <submittedName>
        <fullName evidence="1">Uncharacterized protein</fullName>
    </submittedName>
</protein>
<dbReference type="GeneID" id="9528277"/>